<dbReference type="AlphaFoldDB" id="A0AA39LFF2"/>
<name>A0AA39LFF2_9BILA</name>
<comment type="caution">
    <text evidence="1">The sequence shown here is derived from an EMBL/GenBank/DDBJ whole genome shotgun (WGS) entry which is preliminary data.</text>
</comment>
<evidence type="ECO:0000313" key="2">
    <source>
        <dbReference type="Proteomes" id="UP001175271"/>
    </source>
</evidence>
<organism evidence="1 2">
    <name type="scientific">Steinernema hermaphroditum</name>
    <dbReference type="NCBI Taxonomy" id="289476"/>
    <lineage>
        <taxon>Eukaryota</taxon>
        <taxon>Metazoa</taxon>
        <taxon>Ecdysozoa</taxon>
        <taxon>Nematoda</taxon>
        <taxon>Chromadorea</taxon>
        <taxon>Rhabditida</taxon>
        <taxon>Tylenchina</taxon>
        <taxon>Panagrolaimomorpha</taxon>
        <taxon>Strongyloidoidea</taxon>
        <taxon>Steinernematidae</taxon>
        <taxon>Steinernema</taxon>
    </lineage>
</organism>
<dbReference type="Proteomes" id="UP001175271">
    <property type="component" value="Unassembled WGS sequence"/>
</dbReference>
<sequence>MLKGMKYIHIQWNGPTVQLSKTSKKSCSKPRFENLVNVIATKALIKRVYLECRIPSLEEEHQRRERILRGGSPLS</sequence>
<gene>
    <name evidence="1" type="ORF">QR680_001092</name>
</gene>
<protein>
    <submittedName>
        <fullName evidence="1">Uncharacterized protein</fullName>
    </submittedName>
</protein>
<evidence type="ECO:0000313" key="1">
    <source>
        <dbReference type="EMBL" id="KAK0395059.1"/>
    </source>
</evidence>
<accession>A0AA39LFF2</accession>
<reference evidence="1" key="1">
    <citation type="submission" date="2023-06" db="EMBL/GenBank/DDBJ databases">
        <title>Genomic analysis of the entomopathogenic nematode Steinernema hermaphroditum.</title>
        <authorList>
            <person name="Schwarz E.M."/>
            <person name="Heppert J.K."/>
            <person name="Baniya A."/>
            <person name="Schwartz H.T."/>
            <person name="Tan C.-H."/>
            <person name="Antoshechkin I."/>
            <person name="Sternberg P.W."/>
            <person name="Goodrich-Blair H."/>
            <person name="Dillman A.R."/>
        </authorList>
    </citation>
    <scope>NUCLEOTIDE SEQUENCE</scope>
    <source>
        <strain evidence="1">PS9179</strain>
        <tissue evidence="1">Whole animal</tissue>
    </source>
</reference>
<dbReference type="EMBL" id="JAUCMV010000005">
    <property type="protein sequence ID" value="KAK0395059.1"/>
    <property type="molecule type" value="Genomic_DNA"/>
</dbReference>
<proteinExistence type="predicted"/>
<keyword evidence="2" id="KW-1185">Reference proteome</keyword>